<evidence type="ECO:0000256" key="4">
    <source>
        <dbReference type="ARBA" id="ARBA00022763"/>
    </source>
</evidence>
<feature type="domain" description="DNA ligase OB-like" evidence="9">
    <location>
        <begin position="207"/>
        <end position="272"/>
    </location>
</feature>
<dbReference type="GO" id="GO:0006310">
    <property type="term" value="P:DNA recombination"/>
    <property type="evidence" value="ECO:0007669"/>
    <property type="project" value="InterPro"/>
</dbReference>
<keyword evidence="5" id="KW-0234">DNA repair</keyword>
<dbReference type="SUPFAM" id="SSF50249">
    <property type="entry name" value="Nucleic acid-binding proteins"/>
    <property type="match status" value="1"/>
</dbReference>
<feature type="signal peptide" evidence="7">
    <location>
        <begin position="1"/>
        <end position="19"/>
    </location>
</feature>
<dbReference type="InterPro" id="IPR012340">
    <property type="entry name" value="NA-bd_OB-fold"/>
</dbReference>
<reference evidence="11" key="2">
    <citation type="submission" date="2019-06" db="EMBL/GenBank/DDBJ databases">
        <title>Co-occurence of chitin degradation, pigmentation and bioactivity in marine Pseudoalteromonas.</title>
        <authorList>
            <person name="Sonnenschein E.C."/>
            <person name="Bech P.K."/>
        </authorList>
    </citation>
    <scope>NUCLEOTIDE SEQUENCE [LARGE SCALE GENOMIC DNA]</scope>
    <source>
        <strain evidence="11">S2897</strain>
    </source>
</reference>
<dbReference type="AlphaFoldDB" id="A0A5S3Z5R8"/>
<dbReference type="Gene3D" id="2.40.50.140">
    <property type="entry name" value="Nucleic acid-binding proteins"/>
    <property type="match status" value="1"/>
</dbReference>
<organism evidence="10 11">
    <name type="scientific">Pseudoalteromonas ruthenica</name>
    <dbReference type="NCBI Taxonomy" id="151081"/>
    <lineage>
        <taxon>Bacteria</taxon>
        <taxon>Pseudomonadati</taxon>
        <taxon>Pseudomonadota</taxon>
        <taxon>Gammaproteobacteria</taxon>
        <taxon>Alteromonadales</taxon>
        <taxon>Pseudoalteromonadaceae</taxon>
        <taxon>Pseudoalteromonas</taxon>
    </lineage>
</organism>
<keyword evidence="3" id="KW-0235">DNA replication</keyword>
<dbReference type="InterPro" id="IPR050326">
    <property type="entry name" value="NAD_dep_DNA_ligaseB"/>
</dbReference>
<dbReference type="Pfam" id="PF14743">
    <property type="entry name" value="DNA_ligase_OB_2"/>
    <property type="match status" value="1"/>
</dbReference>
<feature type="chain" id="PRO_5024310861" evidence="7">
    <location>
        <begin position="20"/>
        <end position="276"/>
    </location>
</feature>
<dbReference type="GO" id="GO:0003910">
    <property type="term" value="F:DNA ligase (ATP) activity"/>
    <property type="evidence" value="ECO:0007669"/>
    <property type="project" value="UniProtKB-EC"/>
</dbReference>
<dbReference type="PANTHER" id="PTHR47810:SF1">
    <property type="entry name" value="DNA LIGASE B"/>
    <property type="match status" value="1"/>
</dbReference>
<dbReference type="InterPro" id="IPR029319">
    <property type="entry name" value="DNA_ligase_OB"/>
</dbReference>
<comment type="catalytic activity">
    <reaction evidence="6">
        <text>ATP + (deoxyribonucleotide)n-3'-hydroxyl + 5'-phospho-(deoxyribonucleotide)m = (deoxyribonucleotide)n+m + AMP + diphosphate.</text>
        <dbReference type="EC" id="6.5.1.1"/>
    </reaction>
</comment>
<comment type="cofactor">
    <cofactor evidence="1">
        <name>a divalent metal cation</name>
        <dbReference type="ChEBI" id="CHEBI:60240"/>
    </cofactor>
</comment>
<dbReference type="GO" id="GO:0005524">
    <property type="term" value="F:ATP binding"/>
    <property type="evidence" value="ECO:0007669"/>
    <property type="project" value="InterPro"/>
</dbReference>
<keyword evidence="4" id="KW-0227">DNA damage</keyword>
<keyword evidence="7" id="KW-0732">Signal</keyword>
<dbReference type="Pfam" id="PF01068">
    <property type="entry name" value="DNA_ligase_A_M"/>
    <property type="match status" value="1"/>
</dbReference>
<gene>
    <name evidence="10" type="ORF">CWC05_07015</name>
</gene>
<accession>A0A5S3Z5R8</accession>
<dbReference type="GO" id="GO:0006260">
    <property type="term" value="P:DNA replication"/>
    <property type="evidence" value="ECO:0007669"/>
    <property type="project" value="UniProtKB-KW"/>
</dbReference>
<dbReference type="GO" id="GO:0006281">
    <property type="term" value="P:DNA repair"/>
    <property type="evidence" value="ECO:0007669"/>
    <property type="project" value="UniProtKB-KW"/>
</dbReference>
<dbReference type="Gene3D" id="3.30.1490.70">
    <property type="match status" value="1"/>
</dbReference>
<evidence type="ECO:0000313" key="11">
    <source>
        <dbReference type="Proteomes" id="UP000305874"/>
    </source>
</evidence>
<dbReference type="Gene3D" id="3.30.470.30">
    <property type="entry name" value="DNA ligase/mRNA capping enzyme"/>
    <property type="match status" value="1"/>
</dbReference>
<evidence type="ECO:0000313" key="10">
    <source>
        <dbReference type="EMBL" id="TMP87599.1"/>
    </source>
</evidence>
<dbReference type="EMBL" id="PNCG01000005">
    <property type="protein sequence ID" value="TMP87599.1"/>
    <property type="molecule type" value="Genomic_DNA"/>
</dbReference>
<sequence length="276" mass="31467">MVMRLLLTLILLASPVLWATTPPLELAKQLTDKHQVERYLASEKYDGIRATWINGELRSRGGLLINTPANFTANWPSMRLDGELWAGRGRFNHVSNTVLDNQPNAQHWQDIRFMVFDAPSDKPFFKRYSDYTHAIAHCDCDNLEAIKQHRFSTRAQLSQWFNELVSQGAEGVILHRRDARFNPGRSDNVLKLKPYMDSEARVIGYQQGRGKYQGMLGALIVVDKRGKQFKIGTGFSDAERANPPAIGSTITFKYHGYTKNGVPRFASYLRQRKPLN</sequence>
<keyword evidence="2 10" id="KW-0436">Ligase</keyword>
<evidence type="ECO:0000259" key="9">
    <source>
        <dbReference type="Pfam" id="PF14743"/>
    </source>
</evidence>
<dbReference type="Proteomes" id="UP000305874">
    <property type="component" value="Unassembled WGS sequence"/>
</dbReference>
<dbReference type="STRING" id="151081.TW72_04090"/>
<dbReference type="PANTHER" id="PTHR47810">
    <property type="entry name" value="DNA LIGASE"/>
    <property type="match status" value="1"/>
</dbReference>
<feature type="domain" description="ATP-dependent DNA ligase family profile" evidence="8">
    <location>
        <begin position="71"/>
        <end position="193"/>
    </location>
</feature>
<evidence type="ECO:0000256" key="5">
    <source>
        <dbReference type="ARBA" id="ARBA00023204"/>
    </source>
</evidence>
<evidence type="ECO:0000256" key="7">
    <source>
        <dbReference type="SAM" id="SignalP"/>
    </source>
</evidence>
<dbReference type="CDD" id="cd08041">
    <property type="entry name" value="OBF_kDNA_ligase_like"/>
    <property type="match status" value="1"/>
</dbReference>
<evidence type="ECO:0000256" key="3">
    <source>
        <dbReference type="ARBA" id="ARBA00022705"/>
    </source>
</evidence>
<evidence type="ECO:0000256" key="1">
    <source>
        <dbReference type="ARBA" id="ARBA00001968"/>
    </source>
</evidence>
<evidence type="ECO:0000256" key="6">
    <source>
        <dbReference type="ARBA" id="ARBA00034003"/>
    </source>
</evidence>
<name>A0A5S3Z5R8_9GAMM</name>
<proteinExistence type="predicted"/>
<evidence type="ECO:0000259" key="8">
    <source>
        <dbReference type="Pfam" id="PF01068"/>
    </source>
</evidence>
<dbReference type="CDD" id="cd07896">
    <property type="entry name" value="Adenylation_kDNA_ligase_like"/>
    <property type="match status" value="1"/>
</dbReference>
<reference evidence="10 11" key="1">
    <citation type="submission" date="2017-12" db="EMBL/GenBank/DDBJ databases">
        <authorList>
            <person name="Paulsen S."/>
            <person name="Gram L.K."/>
        </authorList>
    </citation>
    <scope>NUCLEOTIDE SEQUENCE [LARGE SCALE GENOMIC DNA]</scope>
    <source>
        <strain evidence="10 11">S2897</strain>
    </source>
</reference>
<dbReference type="SUPFAM" id="SSF56091">
    <property type="entry name" value="DNA ligase/mRNA capping enzyme, catalytic domain"/>
    <property type="match status" value="1"/>
</dbReference>
<evidence type="ECO:0000256" key="2">
    <source>
        <dbReference type="ARBA" id="ARBA00022598"/>
    </source>
</evidence>
<protein>
    <submittedName>
        <fullName evidence="10">DNA ligase</fullName>
    </submittedName>
</protein>
<comment type="caution">
    <text evidence="10">The sequence shown here is derived from an EMBL/GenBank/DDBJ whole genome shotgun (WGS) entry which is preliminary data.</text>
</comment>
<dbReference type="NCBIfam" id="NF006592">
    <property type="entry name" value="PRK09125.1"/>
    <property type="match status" value="1"/>
</dbReference>
<dbReference type="InterPro" id="IPR012310">
    <property type="entry name" value="DNA_ligase_ATP-dep_cent"/>
</dbReference>